<feature type="transmembrane region" description="Helical" evidence="6">
    <location>
        <begin position="281"/>
        <end position="300"/>
    </location>
</feature>
<keyword evidence="3 6" id="KW-0812">Transmembrane</keyword>
<dbReference type="InterPro" id="IPR018076">
    <property type="entry name" value="T2SS_GspF_dom"/>
</dbReference>
<comment type="caution">
    <text evidence="8">The sequence shown here is derived from an EMBL/GenBank/DDBJ whole genome shotgun (WGS) entry which is preliminary data.</text>
</comment>
<feature type="transmembrane region" description="Helical" evidence="6">
    <location>
        <begin position="312"/>
        <end position="332"/>
    </location>
</feature>
<evidence type="ECO:0000256" key="4">
    <source>
        <dbReference type="ARBA" id="ARBA00022989"/>
    </source>
</evidence>
<name>A0A3L8P129_9ACTN</name>
<evidence type="ECO:0000256" key="1">
    <source>
        <dbReference type="ARBA" id="ARBA00004651"/>
    </source>
</evidence>
<dbReference type="EMBL" id="RDBE01000007">
    <property type="protein sequence ID" value="RLV49150.1"/>
    <property type="molecule type" value="Genomic_DNA"/>
</dbReference>
<evidence type="ECO:0000256" key="2">
    <source>
        <dbReference type="ARBA" id="ARBA00022475"/>
    </source>
</evidence>
<gene>
    <name evidence="8" type="ORF">D9V37_11350</name>
</gene>
<evidence type="ECO:0000256" key="6">
    <source>
        <dbReference type="SAM" id="Phobius"/>
    </source>
</evidence>
<sequence length="340" mass="36588">MDALRNVDPSAVMMIGGIVAILFGALAVIFGMGLVSARPATGGKDAVSDQINAYGAAGVAARAADRKKQAEAASIAAAAKSKMTEVLANNQSFEAKIAKRLEGSGHSMKPAEWVLLHAGMVVGSALFWILLSGGRLPFMIVGIVIGVFVPWIYLGFKRSRRLKAFESMLPDTLQLMSSSLSAGLSLAQSVDTIVREGAEPVSSEFRRVVVESRLGVALEDAMQGVAERMESKDFEWVVMAIRIQREVGGNLAELLLTVAATLREREYIRRHVRALAAEGRLSMYVLGGLPPVFLLYLALTKWTYVKPLFTSGIGYVLLGAISILLSVGVFWMSKVSKVEL</sequence>
<dbReference type="Pfam" id="PF00482">
    <property type="entry name" value="T2SSF"/>
    <property type="match status" value="1"/>
</dbReference>
<dbReference type="OrthoDB" id="597333at2"/>
<evidence type="ECO:0000256" key="3">
    <source>
        <dbReference type="ARBA" id="ARBA00022692"/>
    </source>
</evidence>
<feature type="transmembrane region" description="Helical" evidence="6">
    <location>
        <begin position="137"/>
        <end position="156"/>
    </location>
</feature>
<organism evidence="8 9">
    <name type="scientific">Nocardioides mangrovicus</name>
    <dbReference type="NCBI Taxonomy" id="2478913"/>
    <lineage>
        <taxon>Bacteria</taxon>
        <taxon>Bacillati</taxon>
        <taxon>Actinomycetota</taxon>
        <taxon>Actinomycetes</taxon>
        <taxon>Propionibacteriales</taxon>
        <taxon>Nocardioidaceae</taxon>
        <taxon>Nocardioides</taxon>
    </lineage>
</organism>
<reference evidence="8 9" key="1">
    <citation type="submission" date="2018-10" db="EMBL/GenBank/DDBJ databases">
        <title>Marmoricola sp. 4Q3S-7 whole genome shotgun sequence.</title>
        <authorList>
            <person name="Li F."/>
        </authorList>
    </citation>
    <scope>NUCLEOTIDE SEQUENCE [LARGE SCALE GENOMIC DNA]</scope>
    <source>
        <strain evidence="8 9">4Q3S-7</strain>
    </source>
</reference>
<evidence type="ECO:0000259" key="7">
    <source>
        <dbReference type="Pfam" id="PF00482"/>
    </source>
</evidence>
<feature type="domain" description="Type II secretion system protein GspF" evidence="7">
    <location>
        <begin position="173"/>
        <end position="297"/>
    </location>
</feature>
<evidence type="ECO:0000313" key="8">
    <source>
        <dbReference type="EMBL" id="RLV49150.1"/>
    </source>
</evidence>
<dbReference type="Proteomes" id="UP000281708">
    <property type="component" value="Unassembled WGS sequence"/>
</dbReference>
<keyword evidence="9" id="KW-1185">Reference proteome</keyword>
<keyword evidence="4 6" id="KW-1133">Transmembrane helix</keyword>
<protein>
    <submittedName>
        <fullName evidence="8">Type II secretion system protein F</fullName>
    </submittedName>
</protein>
<comment type="subcellular location">
    <subcellularLocation>
        <location evidence="1">Cell membrane</location>
        <topology evidence="1">Multi-pass membrane protein</topology>
    </subcellularLocation>
</comment>
<dbReference type="PANTHER" id="PTHR35007:SF1">
    <property type="entry name" value="PILUS ASSEMBLY PROTEIN"/>
    <property type="match status" value="1"/>
</dbReference>
<dbReference type="Gene3D" id="1.20.81.30">
    <property type="entry name" value="Type II secretion system (T2SS), domain F"/>
    <property type="match status" value="1"/>
</dbReference>
<dbReference type="PANTHER" id="PTHR35007">
    <property type="entry name" value="INTEGRAL MEMBRANE PROTEIN-RELATED"/>
    <property type="match status" value="1"/>
</dbReference>
<evidence type="ECO:0000256" key="5">
    <source>
        <dbReference type="ARBA" id="ARBA00023136"/>
    </source>
</evidence>
<proteinExistence type="predicted"/>
<dbReference type="RefSeq" id="WP_121806253.1">
    <property type="nucleotide sequence ID" value="NZ_RDBE01000007.1"/>
</dbReference>
<accession>A0A3L8P129</accession>
<dbReference type="GO" id="GO:0005886">
    <property type="term" value="C:plasma membrane"/>
    <property type="evidence" value="ECO:0007669"/>
    <property type="project" value="UniProtKB-SubCell"/>
</dbReference>
<feature type="transmembrane region" description="Helical" evidence="6">
    <location>
        <begin position="12"/>
        <end position="35"/>
    </location>
</feature>
<feature type="transmembrane region" description="Helical" evidence="6">
    <location>
        <begin position="113"/>
        <end position="131"/>
    </location>
</feature>
<dbReference type="InterPro" id="IPR042094">
    <property type="entry name" value="T2SS_GspF_sf"/>
</dbReference>
<evidence type="ECO:0000313" key="9">
    <source>
        <dbReference type="Proteomes" id="UP000281708"/>
    </source>
</evidence>
<dbReference type="AlphaFoldDB" id="A0A3L8P129"/>
<keyword evidence="5 6" id="KW-0472">Membrane</keyword>
<keyword evidence="2" id="KW-1003">Cell membrane</keyword>